<dbReference type="STRING" id="764299.STRIC_2417"/>
<evidence type="ECO:0000313" key="1">
    <source>
        <dbReference type="EMBL" id="EHI69959.1"/>
    </source>
</evidence>
<comment type="caution">
    <text evidence="1">The sequence shown here is derived from an EMBL/GenBank/DDBJ whole genome shotgun (WGS) entry which is preliminary data.</text>
</comment>
<protein>
    <submittedName>
        <fullName evidence="1">Uncharacterized protein</fullName>
    </submittedName>
</protein>
<reference evidence="1 2" key="1">
    <citation type="journal article" date="2014" name="Int. J. Syst. Evol. Microbiol.">
        <title>Phylogenomics and the dynamic genome evolution of the genus Streptococcus.</title>
        <authorList>
            <consortium name="The Broad Institute Genome Sequencing Platform"/>
            <person name="Richards V.P."/>
            <person name="Palmer S.R."/>
            <person name="Pavinski Bitar P.D."/>
            <person name="Qin X."/>
            <person name="Weinstock G.M."/>
            <person name="Highlander S.K."/>
            <person name="Town C.D."/>
            <person name="Burne R.A."/>
            <person name="Stanhope M.J."/>
        </authorList>
    </citation>
    <scope>NUCLEOTIDE SEQUENCE [LARGE SCALE GENOMIC DNA]</scope>
    <source>
        <strain evidence="1 2">707-05</strain>
    </source>
</reference>
<name>G5K209_9STRE</name>
<dbReference type="EMBL" id="AEUX02000005">
    <property type="protein sequence ID" value="EHI69959.1"/>
    <property type="molecule type" value="Genomic_DNA"/>
</dbReference>
<organism evidence="1 2">
    <name type="scientific">Streptococcus ictaluri 707-05</name>
    <dbReference type="NCBI Taxonomy" id="764299"/>
    <lineage>
        <taxon>Bacteria</taxon>
        <taxon>Bacillati</taxon>
        <taxon>Bacillota</taxon>
        <taxon>Bacilli</taxon>
        <taxon>Lactobacillales</taxon>
        <taxon>Streptococcaceae</taxon>
        <taxon>Streptococcus</taxon>
    </lineage>
</organism>
<keyword evidence="2" id="KW-1185">Reference proteome</keyword>
<dbReference type="OrthoDB" id="3243014at2"/>
<accession>G5K209</accession>
<sequence>MNTKENAKELLQVEMNWVNKFSQKVKEHVDAKENRLATSYVERLCMARECLSQAHTELWEVSEGKLTDEEFELLSDAEIALHESMKVLAYFKENVSCNRK</sequence>
<dbReference type="Proteomes" id="UP000003330">
    <property type="component" value="Unassembled WGS sequence"/>
</dbReference>
<gene>
    <name evidence="1" type="ORF">STRIC_2417</name>
</gene>
<evidence type="ECO:0000313" key="2">
    <source>
        <dbReference type="Proteomes" id="UP000003330"/>
    </source>
</evidence>
<dbReference type="RefSeq" id="WP_008088061.1">
    <property type="nucleotide sequence ID" value="NZ_AEUX02000005.1"/>
</dbReference>
<dbReference type="AlphaFoldDB" id="G5K209"/>
<proteinExistence type="predicted"/>